<keyword evidence="3 9" id="KW-0240">DNA-directed RNA polymerase</keyword>
<protein>
    <recommendedName>
        <fullName evidence="2">DNA-directed RNA polymerase</fullName>
        <ecNumber evidence="2">2.7.7.6</ecNumber>
    </recommendedName>
</protein>
<name>A0A4Q9KR75_9MICR</name>
<dbReference type="Pfam" id="PF04983">
    <property type="entry name" value="RNA_pol_Rpb1_3"/>
    <property type="match status" value="1"/>
</dbReference>
<dbReference type="EC" id="2.7.7.6" evidence="2"/>
<dbReference type="SUPFAM" id="SSF64484">
    <property type="entry name" value="beta and beta-prime subunits of DNA dependent RNA-polymerase"/>
    <property type="match status" value="1"/>
</dbReference>
<dbReference type="VEuPathDB" id="MicrosporidiaDB:CWI36_3161p0010"/>
<keyword evidence="5" id="KW-0548">Nucleotidyltransferase</keyword>
<reference evidence="9 10" key="1">
    <citation type="submission" date="2017-12" db="EMBL/GenBank/DDBJ databases">
        <authorList>
            <person name="Pombert J.-F."/>
            <person name="Haag K.L."/>
            <person name="Ebert D."/>
        </authorList>
    </citation>
    <scope>NUCLEOTIDE SEQUENCE [LARGE SCALE GENOMIC DNA]</scope>
    <source>
        <strain evidence="9">BE-OM-2</strain>
    </source>
</reference>
<feature type="domain" description="RNA polymerase Rpb1" evidence="8">
    <location>
        <begin position="5"/>
        <end position="115"/>
    </location>
</feature>
<dbReference type="GO" id="GO:0006351">
    <property type="term" value="P:DNA-templated transcription"/>
    <property type="evidence" value="ECO:0007669"/>
    <property type="project" value="InterPro"/>
</dbReference>
<dbReference type="PANTHER" id="PTHR19376">
    <property type="entry name" value="DNA-DIRECTED RNA POLYMERASE"/>
    <property type="match status" value="1"/>
</dbReference>
<keyword evidence="6" id="KW-0804">Transcription</keyword>
<dbReference type="InterPro" id="IPR042102">
    <property type="entry name" value="RNA_pol_Rpb1_3_sf"/>
</dbReference>
<keyword evidence="10" id="KW-1185">Reference proteome</keyword>
<dbReference type="InterPro" id="IPR007066">
    <property type="entry name" value="RNA_pol_Rpb1_3"/>
</dbReference>
<keyword evidence="4" id="KW-0808">Transferase</keyword>
<organism evidence="9 10">
    <name type="scientific">Hamiltosporidium magnivora</name>
    <dbReference type="NCBI Taxonomy" id="148818"/>
    <lineage>
        <taxon>Eukaryota</taxon>
        <taxon>Fungi</taxon>
        <taxon>Fungi incertae sedis</taxon>
        <taxon>Microsporidia</taxon>
        <taxon>Dubosqiidae</taxon>
        <taxon>Hamiltosporidium</taxon>
    </lineage>
</organism>
<accession>A0A4Q9KR75</accession>
<gene>
    <name evidence="9" type="ORF">CWI36_3161p0010</name>
</gene>
<evidence type="ECO:0000256" key="6">
    <source>
        <dbReference type="ARBA" id="ARBA00023163"/>
    </source>
</evidence>
<feature type="region of interest" description="Disordered" evidence="7">
    <location>
        <begin position="212"/>
        <end position="247"/>
    </location>
</feature>
<evidence type="ECO:0000256" key="1">
    <source>
        <dbReference type="ARBA" id="ARBA00006460"/>
    </source>
</evidence>
<evidence type="ECO:0000256" key="2">
    <source>
        <dbReference type="ARBA" id="ARBA00012418"/>
    </source>
</evidence>
<dbReference type="InterPro" id="IPR045867">
    <property type="entry name" value="DNA-dir_RpoC_beta_prime"/>
</dbReference>
<dbReference type="PANTHER" id="PTHR19376:SF11">
    <property type="entry name" value="DNA-DIRECTED RNA POLYMERASE I SUBUNIT RPA1"/>
    <property type="match status" value="1"/>
</dbReference>
<evidence type="ECO:0000313" key="10">
    <source>
        <dbReference type="Proteomes" id="UP000291404"/>
    </source>
</evidence>
<feature type="compositionally biased region" description="Low complexity" evidence="7">
    <location>
        <begin position="218"/>
        <end position="247"/>
    </location>
</feature>
<feature type="non-terminal residue" evidence="9">
    <location>
        <position position="408"/>
    </location>
</feature>
<dbReference type="GO" id="GO:0003899">
    <property type="term" value="F:DNA-directed RNA polymerase activity"/>
    <property type="evidence" value="ECO:0007669"/>
    <property type="project" value="UniProtKB-EC"/>
</dbReference>
<evidence type="ECO:0000256" key="5">
    <source>
        <dbReference type="ARBA" id="ARBA00022695"/>
    </source>
</evidence>
<evidence type="ECO:0000256" key="7">
    <source>
        <dbReference type="SAM" id="MobiDB-lite"/>
    </source>
</evidence>
<dbReference type="VEuPathDB" id="MicrosporidiaDB:CWI39_1972p0010"/>
<dbReference type="VEuPathDB" id="MicrosporidiaDB:CWI39_2630p0010"/>
<dbReference type="STRING" id="148818.A0A4Q9KR75"/>
<feature type="non-terminal residue" evidence="9">
    <location>
        <position position="1"/>
    </location>
</feature>
<dbReference type="AlphaFoldDB" id="A0A4Q9KR75"/>
<dbReference type="GO" id="GO:0005736">
    <property type="term" value="C:RNA polymerase I complex"/>
    <property type="evidence" value="ECO:0007669"/>
    <property type="project" value="TreeGrafter"/>
</dbReference>
<evidence type="ECO:0000259" key="8">
    <source>
        <dbReference type="Pfam" id="PF04983"/>
    </source>
</evidence>
<evidence type="ECO:0000256" key="3">
    <source>
        <dbReference type="ARBA" id="ARBA00022478"/>
    </source>
</evidence>
<dbReference type="EMBL" id="PITI01003161">
    <property type="protein sequence ID" value="TBT97064.1"/>
    <property type="molecule type" value="Genomic_DNA"/>
</dbReference>
<proteinExistence type="inferred from homology"/>
<dbReference type="Proteomes" id="UP000291404">
    <property type="component" value="Unassembled WGS sequence"/>
</dbReference>
<evidence type="ECO:0000313" key="9">
    <source>
        <dbReference type="EMBL" id="TBT97064.1"/>
    </source>
</evidence>
<sequence length="408" mass="45570">TSLLLIPPAILRPVRLYTGKQLISCILLSLNIKITYKGKSKVPFNCTDKYTLIIKGYLLTGVIDKNQLGSVNKSFIHYCSVIYNKEICNELLSVFSRVFNRIMVSDGVSVGIKDIMLCNDFKRSDMIKVCRERGRIKGEGGGDYEGNVLEGDMIKGVIDKDSKLEGNVLEGDMIKGVSDKGMLEGVSDKDSSYKGVSDLTCNLEGDNYSTSNYKGNSTTTNTLHPVNTTTNTLHPVNTTTNTLHPVNTTTNTLHPVNTTTNTLHPVNNTSSNYNPVNNTTNTLHPVNNSTDTLHPVNNSTDTYNPVNNSTDTYHPVNNSTDTLHPLSNNNSNNNPLYLYSYIINTLLSNIHIIDFNNTYNIKVISIILNITYIDLYKNIININNKSIYNIKYNLLIDIYNRIDYNMLI</sequence>
<comment type="caution">
    <text evidence="9">The sequence shown here is derived from an EMBL/GenBank/DDBJ whole genome shotgun (WGS) entry which is preliminary data.</text>
</comment>
<dbReference type="GO" id="GO:0003677">
    <property type="term" value="F:DNA binding"/>
    <property type="evidence" value="ECO:0007669"/>
    <property type="project" value="InterPro"/>
</dbReference>
<comment type="similarity">
    <text evidence="1">Belongs to the RNA polymerase beta' chain family.</text>
</comment>
<dbReference type="Gene3D" id="1.10.274.100">
    <property type="entry name" value="RNA polymerase Rpb1, domain 3"/>
    <property type="match status" value="1"/>
</dbReference>
<evidence type="ECO:0000256" key="4">
    <source>
        <dbReference type="ARBA" id="ARBA00022679"/>
    </source>
</evidence>